<dbReference type="Proteomes" id="UP000814140">
    <property type="component" value="Unassembled WGS sequence"/>
</dbReference>
<reference evidence="1" key="2">
    <citation type="journal article" date="2022" name="New Phytol.">
        <title>Evolutionary transition to the ectomycorrhizal habit in the genomes of a hyperdiverse lineage of mushroom-forming fungi.</title>
        <authorList>
            <person name="Looney B."/>
            <person name="Miyauchi S."/>
            <person name="Morin E."/>
            <person name="Drula E."/>
            <person name="Courty P.E."/>
            <person name="Kohler A."/>
            <person name="Kuo A."/>
            <person name="LaButti K."/>
            <person name="Pangilinan J."/>
            <person name="Lipzen A."/>
            <person name="Riley R."/>
            <person name="Andreopoulos W."/>
            <person name="He G."/>
            <person name="Johnson J."/>
            <person name="Nolan M."/>
            <person name="Tritt A."/>
            <person name="Barry K.W."/>
            <person name="Grigoriev I.V."/>
            <person name="Nagy L.G."/>
            <person name="Hibbett D."/>
            <person name="Henrissat B."/>
            <person name="Matheny P.B."/>
            <person name="Labbe J."/>
            <person name="Martin F.M."/>
        </authorList>
    </citation>
    <scope>NUCLEOTIDE SEQUENCE</scope>
    <source>
        <strain evidence="1">HHB10654</strain>
    </source>
</reference>
<evidence type="ECO:0000313" key="2">
    <source>
        <dbReference type="Proteomes" id="UP000814140"/>
    </source>
</evidence>
<reference evidence="1" key="1">
    <citation type="submission" date="2021-03" db="EMBL/GenBank/DDBJ databases">
        <authorList>
            <consortium name="DOE Joint Genome Institute"/>
            <person name="Ahrendt S."/>
            <person name="Looney B.P."/>
            <person name="Miyauchi S."/>
            <person name="Morin E."/>
            <person name="Drula E."/>
            <person name="Courty P.E."/>
            <person name="Chicoki N."/>
            <person name="Fauchery L."/>
            <person name="Kohler A."/>
            <person name="Kuo A."/>
            <person name="Labutti K."/>
            <person name="Pangilinan J."/>
            <person name="Lipzen A."/>
            <person name="Riley R."/>
            <person name="Andreopoulos W."/>
            <person name="He G."/>
            <person name="Johnson J."/>
            <person name="Barry K.W."/>
            <person name="Grigoriev I.V."/>
            <person name="Nagy L."/>
            <person name="Hibbett D."/>
            <person name="Henrissat B."/>
            <person name="Matheny P.B."/>
            <person name="Labbe J."/>
            <person name="Martin F."/>
        </authorList>
    </citation>
    <scope>NUCLEOTIDE SEQUENCE</scope>
    <source>
        <strain evidence="1">HHB10654</strain>
    </source>
</reference>
<dbReference type="EMBL" id="MU277189">
    <property type="protein sequence ID" value="KAI0067556.1"/>
    <property type="molecule type" value="Genomic_DNA"/>
</dbReference>
<accession>A0ACB8TGJ4</accession>
<name>A0ACB8TGJ4_9AGAM</name>
<organism evidence="1 2">
    <name type="scientific">Artomyces pyxidatus</name>
    <dbReference type="NCBI Taxonomy" id="48021"/>
    <lineage>
        <taxon>Eukaryota</taxon>
        <taxon>Fungi</taxon>
        <taxon>Dikarya</taxon>
        <taxon>Basidiomycota</taxon>
        <taxon>Agaricomycotina</taxon>
        <taxon>Agaricomycetes</taxon>
        <taxon>Russulales</taxon>
        <taxon>Auriscalpiaceae</taxon>
        <taxon>Artomyces</taxon>
    </lineage>
</organism>
<keyword evidence="2" id="KW-1185">Reference proteome</keyword>
<evidence type="ECO:0000313" key="1">
    <source>
        <dbReference type="EMBL" id="KAI0067556.1"/>
    </source>
</evidence>
<gene>
    <name evidence="1" type="ORF">BV25DRAFT_1867434</name>
</gene>
<comment type="caution">
    <text evidence="1">The sequence shown here is derived from an EMBL/GenBank/DDBJ whole genome shotgun (WGS) entry which is preliminary data.</text>
</comment>
<sequence length="580" mass="61678">MVPRAHSSLKSLLVLSAGLSGHLITGVRGSVTTAASTATTAYDYVIVGAGVGGIIAADRLSEAGKKVLLLERGGPSTGETGGHYNAPWAMGTNLTKFDIPGLFESLFSDPDPWYWCQDVTVFAGCLLGGGATLNGGLYWYPTDADFSVENGWPSGWQDHAQYTNAVIARLPSTDHPSTDGQRYLEQTFGVMQQLLEPQGYRQLTINDEPNSKDHVYGHSAFDFIDGKRAGPVATYLQTAKVRPNFTYKDFVYVSSVVRNGSQITGVRTNDTSLGSGGVVSLTPNGRVILSSGSYGTSRILFQSGIGPSDMLALVKNNVEAAVHLPLQSQWINLPVGMNVSDNPSINLVFTHPSVDSYDNWADVWTDPRPADAAQYLKNQSGVFASASPRVNFWRAYAGSDGITRFMQGTVRPGAGSVDTTNPYNASQVFTITAYLSQGVTSRGRLGVNGSLTGMPLVNPWFQDPVDKAVLLEGIKDIVSGISAVPNLTLITPDNHTTIDAYVDTYDPASMDSNHWVGAAKIGTDPTTAVVNTNAKVFGTNNLFVIDASIIPALPMGNPQGMIMSVAEQATAKILALVGGP</sequence>
<proteinExistence type="predicted"/>
<protein>
    <submittedName>
        <fullName evidence="1">Cellobiose dehydrogenase flavoprotein-like protein</fullName>
    </submittedName>
</protein>